<keyword evidence="2" id="KW-0479">Metal-binding</keyword>
<dbReference type="InterPro" id="IPR050072">
    <property type="entry name" value="Peptidase_M20A"/>
</dbReference>
<dbReference type="SUPFAM" id="SSF53187">
    <property type="entry name" value="Zn-dependent exopeptidases"/>
    <property type="match status" value="1"/>
</dbReference>
<comment type="similarity">
    <text evidence="1">Belongs to the peptidase M20A family.</text>
</comment>
<reference evidence="5 6" key="1">
    <citation type="submission" date="2020-07" db="EMBL/GenBank/DDBJ databases">
        <title>Sequencing the genomes of 1000 actinobacteria strains.</title>
        <authorList>
            <person name="Klenk H.-P."/>
        </authorList>
    </citation>
    <scope>NUCLEOTIDE SEQUENCE [LARGE SCALE GENOMIC DNA]</scope>
    <source>
        <strain evidence="5 6">DSM 24482</strain>
    </source>
</reference>
<dbReference type="PANTHER" id="PTHR43808">
    <property type="entry name" value="ACETYLORNITHINE DEACETYLASE"/>
    <property type="match status" value="1"/>
</dbReference>
<dbReference type="InterPro" id="IPR002933">
    <property type="entry name" value="Peptidase_M20"/>
</dbReference>
<evidence type="ECO:0000313" key="5">
    <source>
        <dbReference type="EMBL" id="NYD87408.1"/>
    </source>
</evidence>
<dbReference type="AlphaFoldDB" id="A0A7Y9JY36"/>
<evidence type="ECO:0000256" key="4">
    <source>
        <dbReference type="ARBA" id="ARBA00022833"/>
    </source>
</evidence>
<dbReference type="Gene3D" id="3.30.70.360">
    <property type="match status" value="1"/>
</dbReference>
<evidence type="ECO:0000256" key="1">
    <source>
        <dbReference type="ARBA" id="ARBA00006247"/>
    </source>
</evidence>
<accession>A0A7Y9JY36</accession>
<proteinExistence type="inferred from homology"/>
<dbReference type="Pfam" id="PF01546">
    <property type="entry name" value="Peptidase_M20"/>
    <property type="match status" value="1"/>
</dbReference>
<dbReference type="RefSeq" id="WP_203793564.1">
    <property type="nucleotide sequence ID" value="NZ_BAABFI010000007.1"/>
</dbReference>
<dbReference type="PANTHER" id="PTHR43808:SF8">
    <property type="entry name" value="PEPTIDASE M20 DIMERISATION DOMAIN-CONTAINING PROTEIN"/>
    <property type="match status" value="1"/>
</dbReference>
<sequence length="425" mass="45456">MLAADTVSPLEGGDGRGYVAATNLVEAGAVGRGFRVVDRVHPRLDELSDPLVPEAVRTLAAADPDLLTERQPSLVLAVGRTDDPARMIAIDFHLDTVGPHVPPTLDGYVLRGRGTVDDKGPGIAALVGVARAFAERPQLRDEVGVVVLCVPAEEGGALGTFGTRLVLRRTGLRAALMVFAEPTGGEVLDAASAVMTPVIAVHGEDSTDDHPYAGTNATLALSHAALILTSRLAPVAERVGAKLCVAGISTGTSHNRVYGRGELRLNIAYYDDEARDQLDRTLAETVAGLGADFRRSYGDVPPAREIGRRHEELVSLRWLKRGYPALLNRHPALEAVLDQAGLHRRDGVADGTACTCDAIWGPGHADYVVVCGPGDLDRNGAHTDGEWVDVRDLDTYAERMYDLVQRFAAHVRASSTTLHYQKETR</sequence>
<dbReference type="Gene3D" id="3.40.630.10">
    <property type="entry name" value="Zn peptidases"/>
    <property type="match status" value="1"/>
</dbReference>
<comment type="caution">
    <text evidence="5">The sequence shown here is derived from an EMBL/GenBank/DDBJ whole genome shotgun (WGS) entry which is preliminary data.</text>
</comment>
<dbReference type="Proteomes" id="UP000577956">
    <property type="component" value="Unassembled WGS sequence"/>
</dbReference>
<dbReference type="SUPFAM" id="SSF55031">
    <property type="entry name" value="Bacterial exopeptidase dimerisation domain"/>
    <property type="match status" value="1"/>
</dbReference>
<dbReference type="EC" id="3.5.1.16" evidence="5"/>
<protein>
    <submittedName>
        <fullName evidence="5">Acetylornithine deacetylase</fullName>
        <ecNumber evidence="5">3.5.1.16</ecNumber>
    </submittedName>
</protein>
<evidence type="ECO:0000256" key="3">
    <source>
        <dbReference type="ARBA" id="ARBA00022801"/>
    </source>
</evidence>
<dbReference type="GO" id="GO:0046872">
    <property type="term" value="F:metal ion binding"/>
    <property type="evidence" value="ECO:0007669"/>
    <property type="project" value="UniProtKB-KW"/>
</dbReference>
<name>A0A7Y9JY36_9CELL</name>
<dbReference type="EMBL" id="JACCBK010000001">
    <property type="protein sequence ID" value="NYD87408.1"/>
    <property type="molecule type" value="Genomic_DNA"/>
</dbReference>
<evidence type="ECO:0000313" key="6">
    <source>
        <dbReference type="Proteomes" id="UP000577956"/>
    </source>
</evidence>
<dbReference type="GO" id="GO:0008777">
    <property type="term" value="F:acetylornithine deacetylase activity"/>
    <property type="evidence" value="ECO:0007669"/>
    <property type="project" value="UniProtKB-EC"/>
</dbReference>
<keyword evidence="4" id="KW-0862">Zinc</keyword>
<gene>
    <name evidence="5" type="ORF">BKA21_002957</name>
</gene>
<organism evidence="5 6">
    <name type="scientific">Cellulomonas oligotrophica</name>
    <dbReference type="NCBI Taxonomy" id="931536"/>
    <lineage>
        <taxon>Bacteria</taxon>
        <taxon>Bacillati</taxon>
        <taxon>Actinomycetota</taxon>
        <taxon>Actinomycetes</taxon>
        <taxon>Micrococcales</taxon>
        <taxon>Cellulomonadaceae</taxon>
        <taxon>Cellulomonas</taxon>
    </lineage>
</organism>
<keyword evidence="3 5" id="KW-0378">Hydrolase</keyword>
<evidence type="ECO:0000256" key="2">
    <source>
        <dbReference type="ARBA" id="ARBA00022723"/>
    </source>
</evidence>
<dbReference type="InterPro" id="IPR036264">
    <property type="entry name" value="Bact_exopeptidase_dim_dom"/>
</dbReference>